<accession>A0A9J6ZSH2</accession>
<dbReference type="GO" id="GO:0009279">
    <property type="term" value="C:cell outer membrane"/>
    <property type="evidence" value="ECO:0007669"/>
    <property type="project" value="UniProtKB-SubCell"/>
</dbReference>
<dbReference type="SUPFAM" id="SSF56954">
    <property type="entry name" value="Outer membrane efflux proteins (OEP)"/>
    <property type="match status" value="1"/>
</dbReference>
<evidence type="ECO:0000256" key="2">
    <source>
        <dbReference type="ARBA" id="ARBA00007613"/>
    </source>
</evidence>
<evidence type="ECO:0000313" key="8">
    <source>
        <dbReference type="EMBL" id="URW80537.1"/>
    </source>
</evidence>
<sequence>MRNKILVLLSLVVFGFGTVTAQEKLQLTLSQAQELALAHNREVQNASLDIRIAQAARWQTIATMLPQVSASLDYNSLFGYRIDFGGQSILMANSGTFTGTAAIAFSGAQVVAVQMQNIAAEMADITKKQTEQTVLNQVKLLYFSALVTEETVSLLEKNLQNLEKMKTYTESAVVVGISEQTDADRIAVQVASMKNGVNSARRSLEMVYNSIRLALGTDVNTEIELVQGVEELLSVDDAVALLDTEFMLGNNYNYQLLEVSTKLSEKQVALKKWAFAPSLTTYYSFTKKKIFSDEFSFDMTPPNALGVSLSIPIFSSWSRMKAVDEARLNLEKQRNTFDATREALIIQHKQLAYNLTSNFENYETQKENLVVVQRVFDNVTKKYEQGMASSLDLTSSGTELVTAQSTYVQALLNLVTAQIELENLLNNRK</sequence>
<dbReference type="GO" id="GO:0015288">
    <property type="term" value="F:porin activity"/>
    <property type="evidence" value="ECO:0007669"/>
    <property type="project" value="TreeGrafter"/>
</dbReference>
<dbReference type="Pfam" id="PF02321">
    <property type="entry name" value="OEP"/>
    <property type="match status" value="2"/>
</dbReference>
<keyword evidence="5" id="KW-0812">Transmembrane</keyword>
<evidence type="ECO:0000313" key="9">
    <source>
        <dbReference type="Proteomes" id="UP001056426"/>
    </source>
</evidence>
<dbReference type="InterPro" id="IPR003423">
    <property type="entry name" value="OMP_efflux"/>
</dbReference>
<dbReference type="Proteomes" id="UP001056426">
    <property type="component" value="Chromosome"/>
</dbReference>
<dbReference type="RefSeq" id="WP_250724836.1">
    <property type="nucleotide sequence ID" value="NZ_CP098400.1"/>
</dbReference>
<keyword evidence="6" id="KW-0472">Membrane</keyword>
<keyword evidence="3" id="KW-0813">Transport</keyword>
<dbReference type="PANTHER" id="PTHR30026:SF20">
    <property type="entry name" value="OUTER MEMBRANE PROTEIN TOLC"/>
    <property type="match status" value="1"/>
</dbReference>
<dbReference type="InterPro" id="IPR051906">
    <property type="entry name" value="TolC-like"/>
</dbReference>
<comment type="similarity">
    <text evidence="2">Belongs to the outer membrane factor (OMF) (TC 1.B.17) family.</text>
</comment>
<comment type="subcellular location">
    <subcellularLocation>
        <location evidence="1">Cell outer membrane</location>
    </subcellularLocation>
</comment>
<dbReference type="AlphaFoldDB" id="A0A9J6ZSH2"/>
<name>A0A9J6ZSH2_9BACT</name>
<evidence type="ECO:0000256" key="3">
    <source>
        <dbReference type="ARBA" id="ARBA00022448"/>
    </source>
</evidence>
<proteinExistence type="inferred from homology"/>
<reference evidence="8" key="2">
    <citation type="submission" date="2022-06" db="EMBL/GenBank/DDBJ databases">
        <title>Xiashengella guii gen. nov. sp. nov., a bacterium isolated form anaerobic digestion tank.</title>
        <authorList>
            <person name="Huang H."/>
        </authorList>
    </citation>
    <scope>NUCLEOTIDE SEQUENCE</scope>
    <source>
        <strain evidence="8">Ai-910</strain>
    </source>
</reference>
<dbReference type="EMBL" id="CP098400">
    <property type="protein sequence ID" value="URW80537.1"/>
    <property type="molecule type" value="Genomic_DNA"/>
</dbReference>
<dbReference type="Gene3D" id="1.20.1600.10">
    <property type="entry name" value="Outer membrane efflux proteins (OEP)"/>
    <property type="match status" value="1"/>
</dbReference>
<dbReference type="GO" id="GO:1990281">
    <property type="term" value="C:efflux pump complex"/>
    <property type="evidence" value="ECO:0007669"/>
    <property type="project" value="TreeGrafter"/>
</dbReference>
<reference evidence="8" key="1">
    <citation type="submission" date="2022-05" db="EMBL/GenBank/DDBJ databases">
        <authorList>
            <person name="Sun X."/>
        </authorList>
    </citation>
    <scope>NUCLEOTIDE SEQUENCE</scope>
    <source>
        <strain evidence="8">Ai-910</strain>
    </source>
</reference>
<dbReference type="GO" id="GO:0015562">
    <property type="term" value="F:efflux transmembrane transporter activity"/>
    <property type="evidence" value="ECO:0007669"/>
    <property type="project" value="InterPro"/>
</dbReference>
<evidence type="ECO:0000256" key="6">
    <source>
        <dbReference type="ARBA" id="ARBA00023136"/>
    </source>
</evidence>
<organism evidence="8 9">
    <name type="scientific">Xiashengella succiniciproducens</name>
    <dbReference type="NCBI Taxonomy" id="2949635"/>
    <lineage>
        <taxon>Bacteria</taxon>
        <taxon>Pseudomonadati</taxon>
        <taxon>Bacteroidota</taxon>
        <taxon>Bacteroidia</taxon>
        <taxon>Marinilabiliales</taxon>
        <taxon>Marinilabiliaceae</taxon>
        <taxon>Xiashengella</taxon>
    </lineage>
</organism>
<dbReference type="KEGG" id="alkq:M9189_04130"/>
<evidence type="ECO:0000256" key="7">
    <source>
        <dbReference type="ARBA" id="ARBA00023237"/>
    </source>
</evidence>
<keyword evidence="9" id="KW-1185">Reference proteome</keyword>
<dbReference type="PANTHER" id="PTHR30026">
    <property type="entry name" value="OUTER MEMBRANE PROTEIN TOLC"/>
    <property type="match status" value="1"/>
</dbReference>
<evidence type="ECO:0000256" key="5">
    <source>
        <dbReference type="ARBA" id="ARBA00022692"/>
    </source>
</evidence>
<keyword evidence="7" id="KW-0998">Cell outer membrane</keyword>
<evidence type="ECO:0000256" key="4">
    <source>
        <dbReference type="ARBA" id="ARBA00022452"/>
    </source>
</evidence>
<protein>
    <submittedName>
        <fullName evidence="8">TolC family protein</fullName>
    </submittedName>
</protein>
<keyword evidence="4" id="KW-1134">Transmembrane beta strand</keyword>
<gene>
    <name evidence="8" type="ORF">M9189_04130</name>
</gene>
<evidence type="ECO:0000256" key="1">
    <source>
        <dbReference type="ARBA" id="ARBA00004442"/>
    </source>
</evidence>